<evidence type="ECO:0000259" key="2">
    <source>
        <dbReference type="SMART" id="SM00903"/>
    </source>
</evidence>
<gene>
    <name evidence="3" type="ORF">KDB89_02800</name>
</gene>
<evidence type="ECO:0000256" key="1">
    <source>
        <dbReference type="ARBA" id="ARBA00023002"/>
    </source>
</evidence>
<keyword evidence="4" id="KW-1185">Reference proteome</keyword>
<dbReference type="Pfam" id="PF01613">
    <property type="entry name" value="Flavin_Reduct"/>
    <property type="match status" value="1"/>
</dbReference>
<dbReference type="RefSeq" id="WP_219083331.1">
    <property type="nucleotide sequence ID" value="NZ_CP079216.1"/>
</dbReference>
<dbReference type="EMBL" id="CP079216">
    <property type="protein sequence ID" value="QXT63429.1"/>
    <property type="molecule type" value="Genomic_DNA"/>
</dbReference>
<feature type="domain" description="Flavin reductase like" evidence="2">
    <location>
        <begin position="12"/>
        <end position="154"/>
    </location>
</feature>
<keyword evidence="1" id="KW-0560">Oxidoreductase</keyword>
<dbReference type="InterPro" id="IPR002563">
    <property type="entry name" value="Flavin_Rdtase-like_dom"/>
</dbReference>
<dbReference type="InterPro" id="IPR050268">
    <property type="entry name" value="NADH-dep_flavin_reductase"/>
</dbReference>
<dbReference type="PANTHER" id="PTHR30466:SF11">
    <property type="entry name" value="FLAVIN-DEPENDENT MONOOXYGENASE, REDUCTASE SUBUNIT HSAB"/>
    <property type="match status" value="1"/>
</dbReference>
<dbReference type="Proteomes" id="UP000824504">
    <property type="component" value="Chromosome"/>
</dbReference>
<proteinExistence type="predicted"/>
<evidence type="ECO:0000313" key="3">
    <source>
        <dbReference type="EMBL" id="QXT63429.1"/>
    </source>
</evidence>
<protein>
    <submittedName>
        <fullName evidence="3">Flavin reductase family protein</fullName>
    </submittedName>
</protein>
<dbReference type="SMART" id="SM00903">
    <property type="entry name" value="Flavin_Reduct"/>
    <property type="match status" value="1"/>
</dbReference>
<dbReference type="PANTHER" id="PTHR30466">
    <property type="entry name" value="FLAVIN REDUCTASE"/>
    <property type="match status" value="1"/>
</dbReference>
<organism evidence="3 4">
    <name type="scientific">Tessaracoccus palaemonis</name>
    <dbReference type="NCBI Taxonomy" id="2829499"/>
    <lineage>
        <taxon>Bacteria</taxon>
        <taxon>Bacillati</taxon>
        <taxon>Actinomycetota</taxon>
        <taxon>Actinomycetes</taxon>
        <taxon>Propionibacteriales</taxon>
        <taxon>Propionibacteriaceae</taxon>
        <taxon>Tessaracoccus</taxon>
    </lineage>
</organism>
<evidence type="ECO:0000313" key="4">
    <source>
        <dbReference type="Proteomes" id="UP000824504"/>
    </source>
</evidence>
<name>A0ABX8SKC8_9ACTN</name>
<sequence length="163" mass="17354">MDQLQLEFREAMAHVPAPVTIITTTLGGMPTGTTVSAFASLSITPPMVLFALDNRGGMIERLRASGRAGINILAGGQSEIALQFARHGEADRFDGLGWHADNGLPRIDGATSWLRCEELTFIPGGDHTVVLGTVMEAQTEPGSSLTYHLRTFRDLTPPPAGLG</sequence>
<reference evidence="3 4" key="1">
    <citation type="submission" date="2021-07" db="EMBL/GenBank/DDBJ databases">
        <title>complete genome sequencing of Tessaracoccus sp.J1M15.</title>
        <authorList>
            <person name="Bae J.-W."/>
            <person name="Kim D.-y."/>
        </authorList>
    </citation>
    <scope>NUCLEOTIDE SEQUENCE [LARGE SCALE GENOMIC DNA]</scope>
    <source>
        <strain evidence="3 4">J1M15</strain>
    </source>
</reference>
<accession>A0ABX8SKC8</accession>